<sequence length="792" mass="89382">MAAAAPNADPPVPESEDGDLSEGDEEEEPQDPWARYERPPGFSPAASGARPGNTPQGSTGRGGHVDSEFAMFEEFVRRREAARPRGRRQAPGDEDEDDHGGRGSAGPPPAWDGETSFKDYLVRAKLWIATTKTKPKARGPMLLKNLTGTPFDDLKHLAKDSTWMSSEDNAEQLLKIMDTKELYGDDAREDMLNTLYKVTYALRREKNETHKAFFSRWENCVRRLSEHEVTLPPEYLGFLLTMALQLSSEEVKLLMNFTQGRLSQKDVKEWVRVHETNLKLGSSGNAKRSTQVMHVEEHSDIEDGEDGDNIEILMGALDSLEEPIPENDMHEGDVFDESDAKDILSTMIKEYAKGTTKRTFKAVNDAKRAKGLARGYGSTRDIGNKFQNGKGGDYVKTGESHKVSIEALKRRTRCSHCRRVGHWHKECPDKNKPKVKEANYLTYDNEEAYFLHFLDFRRASRRNSGSGAGDEFFEGAVDLTTRTSEPSRGNSSKDREDRYKPQAVRMCTCQKFMSMKFRARILTTARVLPIHLIHSTMEGQNKQARRPEWSHAETSWRRLTLHLLAPGGHRQRRAKDHAAVPGDEGPQEHPPAADDGAGGGSEHEDLTDEEHWEVLSEMAPEQMAHQDNRKRTSTATGSNEAVTDSPMPMHPNPEEIETHTEPGEEVSQSEEPKLGEHAADDYNKEPDAILERTGRMPTSECHQCGARCVDCGHVLRRESTTFQKEYYRQRGVELRPPRDLPDKQAEAKPKPRSTARSSGREPPQEDYEEYQEFLRFRAMRDQSSSSNLPNKG</sequence>
<feature type="compositionally biased region" description="Polar residues" evidence="1">
    <location>
        <begin position="480"/>
        <end position="490"/>
    </location>
</feature>
<organism evidence="2 3">
    <name type="scientific">Symbiodinium pilosum</name>
    <name type="common">Dinoflagellate</name>
    <dbReference type="NCBI Taxonomy" id="2952"/>
    <lineage>
        <taxon>Eukaryota</taxon>
        <taxon>Sar</taxon>
        <taxon>Alveolata</taxon>
        <taxon>Dinophyceae</taxon>
        <taxon>Suessiales</taxon>
        <taxon>Symbiodiniaceae</taxon>
        <taxon>Symbiodinium</taxon>
    </lineage>
</organism>
<feature type="region of interest" description="Disordered" evidence="1">
    <location>
        <begin position="621"/>
        <end position="702"/>
    </location>
</feature>
<gene>
    <name evidence="2" type="ORF">SPIL2461_LOCUS4567</name>
</gene>
<feature type="region of interest" description="Disordered" evidence="1">
    <location>
        <begin position="719"/>
        <end position="771"/>
    </location>
</feature>
<dbReference type="GO" id="GO:0003676">
    <property type="term" value="F:nucleic acid binding"/>
    <property type="evidence" value="ECO:0007669"/>
    <property type="project" value="InterPro"/>
</dbReference>
<evidence type="ECO:0000313" key="2">
    <source>
        <dbReference type="EMBL" id="CAE7246975.1"/>
    </source>
</evidence>
<evidence type="ECO:0000313" key="3">
    <source>
        <dbReference type="Proteomes" id="UP000649617"/>
    </source>
</evidence>
<feature type="region of interest" description="Disordered" evidence="1">
    <location>
        <begin position="462"/>
        <end position="499"/>
    </location>
</feature>
<dbReference type="InterPro" id="IPR036875">
    <property type="entry name" value="Znf_CCHC_sf"/>
</dbReference>
<feature type="region of interest" description="Disordered" evidence="1">
    <location>
        <begin position="1"/>
        <end position="115"/>
    </location>
</feature>
<protein>
    <recommendedName>
        <fullName evidence="4">CCHC-type domain-containing protein</fullName>
    </recommendedName>
</protein>
<evidence type="ECO:0000256" key="1">
    <source>
        <dbReference type="SAM" id="MobiDB-lite"/>
    </source>
</evidence>
<dbReference type="GO" id="GO:0008270">
    <property type="term" value="F:zinc ion binding"/>
    <property type="evidence" value="ECO:0007669"/>
    <property type="project" value="InterPro"/>
</dbReference>
<feature type="compositionally biased region" description="Basic and acidic residues" evidence="1">
    <location>
        <begin position="719"/>
        <end position="749"/>
    </location>
</feature>
<feature type="region of interest" description="Disordered" evidence="1">
    <location>
        <begin position="566"/>
        <end position="607"/>
    </location>
</feature>
<feature type="compositionally biased region" description="Polar residues" evidence="1">
    <location>
        <begin position="633"/>
        <end position="642"/>
    </location>
</feature>
<accession>A0A812LHY9</accession>
<feature type="compositionally biased region" description="Acidic residues" evidence="1">
    <location>
        <begin position="14"/>
        <end position="30"/>
    </location>
</feature>
<dbReference type="AlphaFoldDB" id="A0A812LHY9"/>
<feature type="compositionally biased region" description="Basic and acidic residues" evidence="1">
    <location>
        <begin position="74"/>
        <end position="83"/>
    </location>
</feature>
<proteinExistence type="predicted"/>
<feature type="compositionally biased region" description="Basic and acidic residues" evidence="1">
    <location>
        <begin position="670"/>
        <end position="694"/>
    </location>
</feature>
<dbReference type="Gene3D" id="4.10.60.10">
    <property type="entry name" value="Zinc finger, CCHC-type"/>
    <property type="match status" value="1"/>
</dbReference>
<reference evidence="2" key="1">
    <citation type="submission" date="2021-02" db="EMBL/GenBank/DDBJ databases">
        <authorList>
            <person name="Dougan E. K."/>
            <person name="Rhodes N."/>
            <person name="Thang M."/>
            <person name="Chan C."/>
        </authorList>
    </citation>
    <scope>NUCLEOTIDE SEQUENCE</scope>
</reference>
<dbReference type="EMBL" id="CAJNIZ010006067">
    <property type="protein sequence ID" value="CAE7246975.1"/>
    <property type="molecule type" value="Genomic_DNA"/>
</dbReference>
<keyword evidence="3" id="KW-1185">Reference proteome</keyword>
<dbReference type="Proteomes" id="UP000649617">
    <property type="component" value="Unassembled WGS sequence"/>
</dbReference>
<dbReference type="OrthoDB" id="448629at2759"/>
<evidence type="ECO:0008006" key="4">
    <source>
        <dbReference type="Google" id="ProtNLM"/>
    </source>
</evidence>
<dbReference type="SUPFAM" id="SSF57756">
    <property type="entry name" value="Retrovirus zinc finger-like domains"/>
    <property type="match status" value="1"/>
</dbReference>
<name>A0A812LHY9_SYMPI</name>
<comment type="caution">
    <text evidence="2">The sequence shown here is derived from an EMBL/GenBank/DDBJ whole genome shotgun (WGS) entry which is preliminary data.</text>
</comment>
<feature type="compositionally biased region" description="Basic and acidic residues" evidence="1">
    <location>
        <begin position="652"/>
        <end position="662"/>
    </location>
</feature>